<protein>
    <submittedName>
        <fullName evidence="1">Uncharacterized protein</fullName>
    </submittedName>
</protein>
<reference evidence="1 2" key="1">
    <citation type="journal article" date="2022" name="Nat. Plants">
        <title>Genomes of leafy and leafless Platanthera orchids illuminate the evolution of mycoheterotrophy.</title>
        <authorList>
            <person name="Li M.H."/>
            <person name="Liu K.W."/>
            <person name="Li Z."/>
            <person name="Lu H.C."/>
            <person name="Ye Q.L."/>
            <person name="Zhang D."/>
            <person name="Wang J.Y."/>
            <person name="Li Y.F."/>
            <person name="Zhong Z.M."/>
            <person name="Liu X."/>
            <person name="Yu X."/>
            <person name="Liu D.K."/>
            <person name="Tu X.D."/>
            <person name="Liu B."/>
            <person name="Hao Y."/>
            <person name="Liao X.Y."/>
            <person name="Jiang Y.T."/>
            <person name="Sun W.H."/>
            <person name="Chen J."/>
            <person name="Chen Y.Q."/>
            <person name="Ai Y."/>
            <person name="Zhai J.W."/>
            <person name="Wu S.S."/>
            <person name="Zhou Z."/>
            <person name="Hsiao Y.Y."/>
            <person name="Wu W.L."/>
            <person name="Chen Y.Y."/>
            <person name="Lin Y.F."/>
            <person name="Hsu J.L."/>
            <person name="Li C.Y."/>
            <person name="Wang Z.W."/>
            <person name="Zhao X."/>
            <person name="Zhong W.Y."/>
            <person name="Ma X.K."/>
            <person name="Ma L."/>
            <person name="Huang J."/>
            <person name="Chen G.Z."/>
            <person name="Huang M.Z."/>
            <person name="Huang L."/>
            <person name="Peng D.H."/>
            <person name="Luo Y.B."/>
            <person name="Zou S.Q."/>
            <person name="Chen S.P."/>
            <person name="Lan S."/>
            <person name="Tsai W.C."/>
            <person name="Van de Peer Y."/>
            <person name="Liu Z.J."/>
        </authorList>
    </citation>
    <scope>NUCLEOTIDE SEQUENCE [LARGE SCALE GENOMIC DNA]</scope>
    <source>
        <strain evidence="1">Lor288</strain>
    </source>
</reference>
<dbReference type="EMBL" id="JBBWWR010000008">
    <property type="protein sequence ID" value="KAK8962629.1"/>
    <property type="molecule type" value="Genomic_DNA"/>
</dbReference>
<comment type="caution">
    <text evidence="1">The sequence shown here is derived from an EMBL/GenBank/DDBJ whole genome shotgun (WGS) entry which is preliminary data.</text>
</comment>
<proteinExistence type="predicted"/>
<evidence type="ECO:0000313" key="1">
    <source>
        <dbReference type="EMBL" id="KAK8962629.1"/>
    </source>
</evidence>
<gene>
    <name evidence="1" type="ORF">KSP40_PGU019443</name>
</gene>
<evidence type="ECO:0000313" key="2">
    <source>
        <dbReference type="Proteomes" id="UP001412067"/>
    </source>
</evidence>
<dbReference type="Gene3D" id="3.40.50.2000">
    <property type="entry name" value="Glycogen Phosphorylase B"/>
    <property type="match status" value="1"/>
</dbReference>
<name>A0ABR2MGB7_9ASPA</name>
<keyword evidence="2" id="KW-1185">Reference proteome</keyword>
<accession>A0ABR2MGB7</accession>
<organism evidence="1 2">
    <name type="scientific">Platanthera guangdongensis</name>
    <dbReference type="NCBI Taxonomy" id="2320717"/>
    <lineage>
        <taxon>Eukaryota</taxon>
        <taxon>Viridiplantae</taxon>
        <taxon>Streptophyta</taxon>
        <taxon>Embryophyta</taxon>
        <taxon>Tracheophyta</taxon>
        <taxon>Spermatophyta</taxon>
        <taxon>Magnoliopsida</taxon>
        <taxon>Liliopsida</taxon>
        <taxon>Asparagales</taxon>
        <taxon>Orchidaceae</taxon>
        <taxon>Orchidoideae</taxon>
        <taxon>Orchideae</taxon>
        <taxon>Orchidinae</taxon>
        <taxon>Platanthera</taxon>
    </lineage>
</organism>
<dbReference type="Proteomes" id="UP001412067">
    <property type="component" value="Unassembled WGS sequence"/>
</dbReference>
<sequence length="97" mass="11011">MLCYLLLEKSQVLKTIAGDFDPFLIHGLPEPVEAIKAQVALWTDTPGWEKIREDFLAAEESARSILTNTFEELELSVLEKYREETGKKQVQRNGICG</sequence>